<accession>A0A6L3SQZ5</accession>
<evidence type="ECO:0000313" key="3">
    <source>
        <dbReference type="Proteomes" id="UP000474159"/>
    </source>
</evidence>
<protein>
    <submittedName>
        <fullName evidence="2">Uncharacterized protein</fullName>
    </submittedName>
</protein>
<sequence>MAEVAARRFPAPWTVVELHEAFRIVDADGTHLAYVHFCDDPKRRASTNRLSRDEARRIAGTMAAAPDMRTELSDHDKSF</sequence>
<evidence type="ECO:0000256" key="1">
    <source>
        <dbReference type="SAM" id="MobiDB-lite"/>
    </source>
</evidence>
<dbReference type="RefSeq" id="WP_151003965.1">
    <property type="nucleotide sequence ID" value="NZ_BPQY01000253.1"/>
</dbReference>
<dbReference type="AlphaFoldDB" id="A0A6L3SQZ5"/>
<comment type="caution">
    <text evidence="2">The sequence shown here is derived from an EMBL/GenBank/DDBJ whole genome shotgun (WGS) entry which is preliminary data.</text>
</comment>
<feature type="compositionally biased region" description="Basic and acidic residues" evidence="1">
    <location>
        <begin position="68"/>
        <end position="79"/>
    </location>
</feature>
<evidence type="ECO:0000313" key="2">
    <source>
        <dbReference type="EMBL" id="KAB1074131.1"/>
    </source>
</evidence>
<feature type="region of interest" description="Disordered" evidence="1">
    <location>
        <begin position="45"/>
        <end position="79"/>
    </location>
</feature>
<name>A0A6L3SQZ5_9HYPH</name>
<keyword evidence="3" id="KW-1185">Reference proteome</keyword>
<dbReference type="OrthoDB" id="8005836at2"/>
<gene>
    <name evidence="2" type="ORF">F6X53_26410</name>
</gene>
<proteinExistence type="predicted"/>
<dbReference type="EMBL" id="VZZK01000039">
    <property type="protein sequence ID" value="KAB1074131.1"/>
    <property type="molecule type" value="Genomic_DNA"/>
</dbReference>
<dbReference type="Proteomes" id="UP000474159">
    <property type="component" value="Unassembled WGS sequence"/>
</dbReference>
<reference evidence="2 3" key="1">
    <citation type="submission" date="2019-09" db="EMBL/GenBank/DDBJ databases">
        <title>YIM 48816 draft genome.</title>
        <authorList>
            <person name="Jiang L."/>
        </authorList>
    </citation>
    <scope>NUCLEOTIDE SEQUENCE [LARGE SCALE GENOMIC DNA]</scope>
    <source>
        <strain evidence="2 3">YIM 48816</strain>
    </source>
</reference>
<organism evidence="2 3">
    <name type="scientific">Methylobacterium soli</name>
    <dbReference type="NCBI Taxonomy" id="553447"/>
    <lineage>
        <taxon>Bacteria</taxon>
        <taxon>Pseudomonadati</taxon>
        <taxon>Pseudomonadota</taxon>
        <taxon>Alphaproteobacteria</taxon>
        <taxon>Hyphomicrobiales</taxon>
        <taxon>Methylobacteriaceae</taxon>
        <taxon>Methylobacterium</taxon>
    </lineage>
</organism>